<dbReference type="PANTHER" id="PTHR43439">
    <property type="entry name" value="PHENYLACETATE-COENZYME A LIGASE"/>
    <property type="match status" value="1"/>
</dbReference>
<dbReference type="InterPro" id="IPR020806">
    <property type="entry name" value="PKS_PP-bd"/>
</dbReference>
<dbReference type="PROSITE" id="PS00455">
    <property type="entry name" value="AMP_BINDING"/>
    <property type="match status" value="1"/>
</dbReference>
<keyword evidence="5" id="KW-1185">Reference proteome</keyword>
<dbReference type="SUPFAM" id="SSF56801">
    <property type="entry name" value="Acetyl-CoA synthetase-like"/>
    <property type="match status" value="1"/>
</dbReference>
<dbReference type="Gene3D" id="1.10.1200.10">
    <property type="entry name" value="ACP-like"/>
    <property type="match status" value="1"/>
</dbReference>
<proteinExistence type="predicted"/>
<feature type="domain" description="Polyketide synthase-like phosphopantetheine-binding" evidence="3">
    <location>
        <begin position="578"/>
        <end position="658"/>
    </location>
</feature>
<dbReference type="InterPro" id="IPR042099">
    <property type="entry name" value="ANL_N_sf"/>
</dbReference>
<dbReference type="InterPro" id="IPR051414">
    <property type="entry name" value="Adenylate-forming_Reductase"/>
</dbReference>
<dbReference type="SUPFAM" id="SSF47336">
    <property type="entry name" value="ACP-like"/>
    <property type="match status" value="1"/>
</dbReference>
<protein>
    <submittedName>
        <fullName evidence="4">General substrate transporter</fullName>
    </submittedName>
</protein>
<reference evidence="4" key="1">
    <citation type="submission" date="2020-05" db="EMBL/GenBank/DDBJ databases">
        <title>Mycena genomes resolve the evolution of fungal bioluminescence.</title>
        <authorList>
            <person name="Tsai I.J."/>
        </authorList>
    </citation>
    <scope>NUCLEOTIDE SEQUENCE</scope>
    <source>
        <strain evidence="4">160909Yilan</strain>
    </source>
</reference>
<dbReference type="Pfam" id="PF07993">
    <property type="entry name" value="NAD_binding_4"/>
    <property type="match status" value="1"/>
</dbReference>
<dbReference type="Gene3D" id="3.40.50.720">
    <property type="entry name" value="NAD(P)-binding Rossmann-like Domain"/>
    <property type="match status" value="1"/>
</dbReference>
<comment type="caution">
    <text evidence="4">The sequence shown here is derived from an EMBL/GenBank/DDBJ whole genome shotgun (WGS) entry which is preliminary data.</text>
</comment>
<sequence length="1073" mass="117424">MPAYFPSDEKPMLVPDVIAYNIEHHPNDPCFLFAPTDTSAPNVTVSQLEFGRATHRVAHYVRPNREGPDGEVVAVIALSDTMLYMAMVAGLMTANCIPFPISPRNSPTAVVNLLKKTGCHRMVSTCVTLDALLVGVKEELKQTDPDFALTILEAPPLSQIYPHLGSETAECAFEPYPTSTYRPEWNAVGLYLHSSGSTGLPKAIPETNRILWQWANLTGHCDVRDRLGHPFGAMAIPPFHMSGTHLQLLHCTYGRIPIALFPPTALTPASVPIFPNPDNVLEHSRRTNCKVMGMIPVVISAWAQNPESVKYLATLDCLLFSGGSLPQRLGNTLVAAGVKLRELYGATEIGPISAVVPHPGDEHEWHWIRFADQVKLSWAPQGDETFEFRAVTSENHTVGVENIEGVKGYATSDLWVQHSEKKHLWKMVGRMDDVIVHTSGEKTVPAPIEGIVLSSPSVAGAVMFGWEREQSGILIETIPSLQIDITDADKVVELRNKVWPFIQEANDIAPAFSRIFKEMIIFTPANKPLPRTGKGTVARKAALKQFAQEIDTLYDLVDQKANVDKSKMPSVWEPLNIQPWLLDLASDLTDTSALSPEEDLFHQGFDSLSATFLRLRILSAVRASDDPAVQKVAHDIPQNLIYAHPTIAQLAAYIARSVSGKSADALDSKRLVEGMIEKHTAQLTGVAPAPYSGSEQVVLLTGSTGSLGSQVLATLLKDERVKKVHALNRPSTSQDFVQRHMGKFRDRGLDVELLKSPKLHFIEGKTDEKNLGLSAGVYDEIRNSVTLIIHNAWKLDFNLSLGSFENHIVGTRNLVDLALSAPRAPKFVFTSSIASAVAWDRTKGPCPEEILSTANLNAESMGYGQSKFVAEQILVRSGLPFASLRIGQICGSASTGAWATSDWLPILVKTSLALRCIPLAEGLASWIDFDSVTGGIMDVAFAPTAAESKNVYNLVHPRPVSWNFVAKTLREALAKKGFPELPLVPFSEWFNKLEAAAEKSDARTIPGISLIGFFHYLAMASTTTTNDTEFGEMDFATEKMQAASSTLRMVKPMSAEHVEAWVSYWAAAGYISA</sequence>
<dbReference type="Gene3D" id="3.40.50.12780">
    <property type="entry name" value="N-terminal domain of ligase-like"/>
    <property type="match status" value="1"/>
</dbReference>
<dbReference type="EMBL" id="JACAZH010000024">
    <property type="protein sequence ID" value="KAF7342883.1"/>
    <property type="molecule type" value="Genomic_DNA"/>
</dbReference>
<dbReference type="Proteomes" id="UP000623467">
    <property type="component" value="Unassembled WGS sequence"/>
</dbReference>
<dbReference type="SMART" id="SM00823">
    <property type="entry name" value="PKS_PP"/>
    <property type="match status" value="1"/>
</dbReference>
<dbReference type="PANTHER" id="PTHR43439:SF2">
    <property type="entry name" value="ENZYME, PUTATIVE (JCVI)-RELATED"/>
    <property type="match status" value="1"/>
</dbReference>
<dbReference type="InterPro" id="IPR036291">
    <property type="entry name" value="NAD(P)-bd_dom_sf"/>
</dbReference>
<dbReference type="InterPro" id="IPR020845">
    <property type="entry name" value="AMP-binding_CS"/>
</dbReference>
<dbReference type="InterPro" id="IPR000873">
    <property type="entry name" value="AMP-dep_synth/lig_dom"/>
</dbReference>
<evidence type="ECO:0000256" key="2">
    <source>
        <dbReference type="ARBA" id="ARBA00022553"/>
    </source>
</evidence>
<name>A0A8H7CPL1_9AGAR</name>
<organism evidence="4 5">
    <name type="scientific">Mycena sanguinolenta</name>
    <dbReference type="NCBI Taxonomy" id="230812"/>
    <lineage>
        <taxon>Eukaryota</taxon>
        <taxon>Fungi</taxon>
        <taxon>Dikarya</taxon>
        <taxon>Basidiomycota</taxon>
        <taxon>Agaricomycotina</taxon>
        <taxon>Agaricomycetes</taxon>
        <taxon>Agaricomycetidae</taxon>
        <taxon>Agaricales</taxon>
        <taxon>Marasmiineae</taxon>
        <taxon>Mycenaceae</taxon>
        <taxon>Mycena</taxon>
    </lineage>
</organism>
<accession>A0A8H7CPL1</accession>
<dbReference type="OrthoDB" id="429813at2759"/>
<dbReference type="AlphaFoldDB" id="A0A8H7CPL1"/>
<dbReference type="Pfam" id="PF23562">
    <property type="entry name" value="AMP-binding_C_3"/>
    <property type="match status" value="1"/>
</dbReference>
<evidence type="ECO:0000256" key="1">
    <source>
        <dbReference type="ARBA" id="ARBA00022450"/>
    </source>
</evidence>
<dbReference type="GO" id="GO:0031177">
    <property type="term" value="F:phosphopantetheine binding"/>
    <property type="evidence" value="ECO:0007669"/>
    <property type="project" value="InterPro"/>
</dbReference>
<gene>
    <name evidence="4" type="ORF">MSAN_02004700</name>
</gene>
<dbReference type="InterPro" id="IPR036736">
    <property type="entry name" value="ACP-like_sf"/>
</dbReference>
<dbReference type="Pfam" id="PF00501">
    <property type="entry name" value="AMP-binding"/>
    <property type="match status" value="1"/>
</dbReference>
<dbReference type="InterPro" id="IPR013120">
    <property type="entry name" value="FAR_NAD-bd"/>
</dbReference>
<evidence type="ECO:0000313" key="5">
    <source>
        <dbReference type="Proteomes" id="UP000623467"/>
    </source>
</evidence>
<dbReference type="SUPFAM" id="SSF51735">
    <property type="entry name" value="NAD(P)-binding Rossmann-fold domains"/>
    <property type="match status" value="1"/>
</dbReference>
<evidence type="ECO:0000259" key="3">
    <source>
        <dbReference type="SMART" id="SM00823"/>
    </source>
</evidence>
<evidence type="ECO:0000313" key="4">
    <source>
        <dbReference type="EMBL" id="KAF7342883.1"/>
    </source>
</evidence>
<keyword evidence="1" id="KW-0596">Phosphopantetheine</keyword>
<keyword evidence="2" id="KW-0597">Phosphoprotein</keyword>